<feature type="transmembrane region" description="Helical" evidence="2">
    <location>
        <begin position="43"/>
        <end position="64"/>
    </location>
</feature>
<reference evidence="3 4" key="1">
    <citation type="submission" date="2019-02" db="EMBL/GenBank/DDBJ databases">
        <title>Siculibacillus lacustris gen. nov., sp. nov., a new rosette-forming bacterium isolated from a freshwater crater lake (Lake St. Ana, Romania).</title>
        <authorList>
            <person name="Felfoldi T."/>
            <person name="Marton Z."/>
            <person name="Szabo A."/>
            <person name="Mentes A."/>
            <person name="Boka K."/>
            <person name="Marialigeti K."/>
            <person name="Mathe I."/>
            <person name="Koncz M."/>
            <person name="Schumann P."/>
            <person name="Toth E."/>
        </authorList>
    </citation>
    <scope>NUCLEOTIDE SEQUENCE [LARGE SCALE GENOMIC DNA]</scope>
    <source>
        <strain evidence="3 4">SA-279</strain>
    </source>
</reference>
<keyword evidence="4" id="KW-1185">Reference proteome</keyword>
<keyword evidence="2" id="KW-0472">Membrane</keyword>
<comment type="caution">
    <text evidence="3">The sequence shown here is derived from an EMBL/GenBank/DDBJ whole genome shotgun (WGS) entry which is preliminary data.</text>
</comment>
<evidence type="ECO:0000256" key="1">
    <source>
        <dbReference type="SAM" id="MobiDB-lite"/>
    </source>
</evidence>
<evidence type="ECO:0000313" key="4">
    <source>
        <dbReference type="Proteomes" id="UP000292781"/>
    </source>
</evidence>
<dbReference type="Proteomes" id="UP000292781">
    <property type="component" value="Unassembled WGS sequence"/>
</dbReference>
<sequence length="142" mass="14502">MQSTAPRPVGSPPPKATRPAGHSEGSAKAQSKVRRDKPGVGPWPAVIVAACLAVAMTGAVLFYGPAGDPGTKASGAQTAQAEPDTILYRSDGAGRLLKMELGQKSTRIQGTVDRNDVPMAAQFGKPGLASVDRVNAIGGAFH</sequence>
<dbReference type="RefSeq" id="WP_131308657.1">
    <property type="nucleotide sequence ID" value="NZ_SJFN01000011.1"/>
</dbReference>
<dbReference type="AlphaFoldDB" id="A0A4Q9VRD2"/>
<feature type="region of interest" description="Disordered" evidence="1">
    <location>
        <begin position="1"/>
        <end position="40"/>
    </location>
</feature>
<protein>
    <submittedName>
        <fullName evidence="3">Uncharacterized protein</fullName>
    </submittedName>
</protein>
<accession>A0A4Q9VRD2</accession>
<dbReference type="EMBL" id="SJFN01000011">
    <property type="protein sequence ID" value="TBW38448.1"/>
    <property type="molecule type" value="Genomic_DNA"/>
</dbReference>
<keyword evidence="2" id="KW-0812">Transmembrane</keyword>
<evidence type="ECO:0000313" key="3">
    <source>
        <dbReference type="EMBL" id="TBW38448.1"/>
    </source>
</evidence>
<proteinExistence type="predicted"/>
<evidence type="ECO:0000256" key="2">
    <source>
        <dbReference type="SAM" id="Phobius"/>
    </source>
</evidence>
<organism evidence="3 4">
    <name type="scientific">Siculibacillus lacustris</name>
    <dbReference type="NCBI Taxonomy" id="1549641"/>
    <lineage>
        <taxon>Bacteria</taxon>
        <taxon>Pseudomonadati</taxon>
        <taxon>Pseudomonadota</taxon>
        <taxon>Alphaproteobacteria</taxon>
        <taxon>Hyphomicrobiales</taxon>
        <taxon>Ancalomicrobiaceae</taxon>
        <taxon>Siculibacillus</taxon>
    </lineage>
</organism>
<gene>
    <name evidence="3" type="ORF">EYW49_09265</name>
</gene>
<keyword evidence="2" id="KW-1133">Transmembrane helix</keyword>
<name>A0A4Q9VRD2_9HYPH</name>